<reference evidence="1" key="1">
    <citation type="submission" date="2020-09" db="EMBL/GenBank/DDBJ databases">
        <title>Pelobacter alkaliphilus sp. nov., a novel anaerobic arsenate-reducing bacterium from terrestrial mud volcano.</title>
        <authorList>
            <person name="Khomyakova M.A."/>
            <person name="Merkel A.Y."/>
            <person name="Slobodkin A.I."/>
        </authorList>
    </citation>
    <scope>NUCLEOTIDE SEQUENCE</scope>
    <source>
        <strain evidence="1">M08fum</strain>
    </source>
</reference>
<evidence type="ECO:0000313" key="2">
    <source>
        <dbReference type="Proteomes" id="UP000632828"/>
    </source>
</evidence>
<dbReference type="InterPro" id="IPR025354">
    <property type="entry name" value="DUF4258"/>
</dbReference>
<accession>A0A8J6QSE3</accession>
<proteinExistence type="predicted"/>
<dbReference type="AlphaFoldDB" id="A0A8J6QSE3"/>
<dbReference type="Proteomes" id="UP000632828">
    <property type="component" value="Unassembled WGS sequence"/>
</dbReference>
<keyword evidence="2" id="KW-1185">Reference proteome</keyword>
<organism evidence="1 2">
    <name type="scientific">Pelovirga terrestris</name>
    <dbReference type="NCBI Taxonomy" id="2771352"/>
    <lineage>
        <taxon>Bacteria</taxon>
        <taxon>Pseudomonadati</taxon>
        <taxon>Thermodesulfobacteriota</taxon>
        <taxon>Desulfuromonadia</taxon>
        <taxon>Geobacterales</taxon>
        <taxon>Geobacteraceae</taxon>
        <taxon>Pelovirga</taxon>
    </lineage>
</organism>
<dbReference type="Pfam" id="PF14076">
    <property type="entry name" value="DUF4258"/>
    <property type="match status" value="1"/>
</dbReference>
<dbReference type="EMBL" id="JACWUN010000018">
    <property type="protein sequence ID" value="MBD1401618.1"/>
    <property type="molecule type" value="Genomic_DNA"/>
</dbReference>
<gene>
    <name evidence="1" type="ORF">ICT70_13205</name>
</gene>
<evidence type="ECO:0000313" key="1">
    <source>
        <dbReference type="EMBL" id="MBD1401618.1"/>
    </source>
</evidence>
<sequence length="95" mass="10768">MNGADICSTSFTMGEFFLTAHAQFVATERNIKLSWIEAVLTQPDVTETDPKDQELIHSLGKISENDGRVLRVIHSRTQPMRVVTVYFDRSMRGKP</sequence>
<comment type="caution">
    <text evidence="1">The sequence shown here is derived from an EMBL/GenBank/DDBJ whole genome shotgun (WGS) entry which is preliminary data.</text>
</comment>
<name>A0A8J6QSE3_9BACT</name>
<protein>
    <submittedName>
        <fullName evidence="1">DUF4258 domain-containing protein</fullName>
    </submittedName>
</protein>